<organism evidence="2 5">
    <name type="scientific">Acidovorax delafieldii</name>
    <name type="common">Pseudomonas delafieldii</name>
    <dbReference type="NCBI Taxonomy" id="47920"/>
    <lineage>
        <taxon>Bacteria</taxon>
        <taxon>Pseudomonadati</taxon>
        <taxon>Pseudomonadota</taxon>
        <taxon>Betaproteobacteria</taxon>
        <taxon>Burkholderiales</taxon>
        <taxon>Comamonadaceae</taxon>
        <taxon>Acidovorax</taxon>
    </lineage>
</organism>
<gene>
    <name evidence="2" type="ORF">J2W88_002979</name>
    <name evidence="3" type="ORF">J2W93_004548</name>
</gene>
<evidence type="ECO:0000256" key="1">
    <source>
        <dbReference type="SAM" id="MobiDB-lite"/>
    </source>
</evidence>
<dbReference type="Proteomes" id="UP001253458">
    <property type="component" value="Unassembled WGS sequence"/>
</dbReference>
<feature type="compositionally biased region" description="Low complexity" evidence="1">
    <location>
        <begin position="22"/>
        <end position="37"/>
    </location>
</feature>
<dbReference type="EMBL" id="JAVDTL010000004">
    <property type="protein sequence ID" value="MDR6767698.1"/>
    <property type="molecule type" value="Genomic_DNA"/>
</dbReference>
<feature type="region of interest" description="Disordered" evidence="1">
    <location>
        <begin position="1"/>
        <end position="39"/>
    </location>
</feature>
<dbReference type="RefSeq" id="WP_209820673.1">
    <property type="nucleotide sequence ID" value="NZ_JAVDTL010000004.1"/>
</dbReference>
<comment type="caution">
    <text evidence="2">The sequence shown here is derived from an EMBL/GenBank/DDBJ whole genome shotgun (WGS) entry which is preliminary data.</text>
</comment>
<keyword evidence="4" id="KW-1185">Reference proteome</keyword>
<dbReference type="Proteomes" id="UP001249076">
    <property type="component" value="Unassembled WGS sequence"/>
</dbReference>
<dbReference type="AlphaFoldDB" id="A0AAJ2BXF8"/>
<name>A0AAJ2BXF8_ACIDE</name>
<evidence type="ECO:0000313" key="3">
    <source>
        <dbReference type="EMBL" id="MDR6839680.1"/>
    </source>
</evidence>
<evidence type="ECO:0000313" key="4">
    <source>
        <dbReference type="Proteomes" id="UP001249076"/>
    </source>
</evidence>
<accession>A0AAJ2BXF8</accession>
<sequence>MTECTVGAPVRATKPSQRAGKPPATTQATPTQEAEAPGAISSDEALVASTLAEQLRVIYDMHSMQMSVNGAELLHTAADDLEAPQDCERAIHKAAAAVYGALAVERADRQGSPAIAPLEVVHQSLRTASNGYSFEEEGCEAMAEGIRAGQRSTAAKEELAIAANTAALLSQAAGLINDEVGAVYASTLLEFGKKVLQQVVDGSLRMGTVQEAFFYAAGACAGALAIEQRDHPSARHRHQLIDAAHQVLNNAGLSYDCELNANDVAAAAIDAGARQFRDRPTPPIRRVKDDSEEVGPAALTRKQLLSVLEVAASNLATIDNILMQAQTEKDSWALAGLVDAAQALSRHCGGMVDTAAGEAILGGHDRWNFGPNFVDLGKAGEA</sequence>
<reference evidence="2 4" key="1">
    <citation type="submission" date="2023-07" db="EMBL/GenBank/DDBJ databases">
        <title>Sorghum-associated microbial communities from plants grown in Nebraska, USA.</title>
        <authorList>
            <person name="Schachtman D."/>
        </authorList>
    </citation>
    <scope>NUCLEOTIDE SEQUENCE</scope>
    <source>
        <strain evidence="3 4">BE105</strain>
        <strain evidence="2">BE69</strain>
    </source>
</reference>
<proteinExistence type="predicted"/>
<evidence type="ECO:0000313" key="5">
    <source>
        <dbReference type="Proteomes" id="UP001253458"/>
    </source>
</evidence>
<dbReference type="EMBL" id="JAVDTS010000011">
    <property type="protein sequence ID" value="MDR6839680.1"/>
    <property type="molecule type" value="Genomic_DNA"/>
</dbReference>
<evidence type="ECO:0000313" key="2">
    <source>
        <dbReference type="EMBL" id="MDR6767698.1"/>
    </source>
</evidence>
<protein>
    <submittedName>
        <fullName evidence="2">Uncharacterized protein</fullName>
    </submittedName>
</protein>